<dbReference type="PANTHER" id="PTHR23092:SF15">
    <property type="entry name" value="INACTIVE NON-CANONICAL POLY(A) RNA POLYMERASE PROTEIN TRF4-2-RELATED"/>
    <property type="match status" value="1"/>
</dbReference>
<dbReference type="GO" id="GO:0031499">
    <property type="term" value="C:TRAMP complex"/>
    <property type="evidence" value="ECO:0007669"/>
    <property type="project" value="TreeGrafter"/>
</dbReference>
<comment type="similarity">
    <text evidence="1">Belongs to the DNA polymerase type-B-like family.</text>
</comment>
<comment type="caution">
    <text evidence="8">The sequence shown here is derived from an EMBL/GenBank/DDBJ whole genome shotgun (WGS) entry which is preliminary data.</text>
</comment>
<accession>A0A9P7ZS64</accession>
<dbReference type="CDD" id="cd05402">
    <property type="entry name" value="NT_PAP_TUTase"/>
    <property type="match status" value="1"/>
</dbReference>
<dbReference type="GO" id="GO:0010605">
    <property type="term" value="P:negative regulation of macromolecule metabolic process"/>
    <property type="evidence" value="ECO:0007669"/>
    <property type="project" value="UniProtKB-ARBA"/>
</dbReference>
<dbReference type="OrthoDB" id="273917at2759"/>
<feature type="compositionally biased region" description="Basic residues" evidence="5">
    <location>
        <begin position="16"/>
        <end position="26"/>
    </location>
</feature>
<evidence type="ECO:0000259" key="7">
    <source>
        <dbReference type="Pfam" id="PF22600"/>
    </source>
</evidence>
<dbReference type="EMBL" id="MU251247">
    <property type="protein sequence ID" value="KAG9256867.1"/>
    <property type="molecule type" value="Genomic_DNA"/>
</dbReference>
<dbReference type="PANTHER" id="PTHR23092">
    <property type="entry name" value="POLY(A) RNA POLYMERASE"/>
    <property type="match status" value="1"/>
</dbReference>
<evidence type="ECO:0000313" key="8">
    <source>
        <dbReference type="EMBL" id="KAG9256867.1"/>
    </source>
</evidence>
<reference evidence="8" key="1">
    <citation type="journal article" date="2021" name="IMA Fungus">
        <title>Genomic characterization of three marine fungi, including Emericellopsis atlantica sp. nov. with signatures of a generalist lifestyle and marine biomass degradation.</title>
        <authorList>
            <person name="Hagestad O.C."/>
            <person name="Hou L."/>
            <person name="Andersen J.H."/>
            <person name="Hansen E.H."/>
            <person name="Altermark B."/>
            <person name="Li C."/>
            <person name="Kuhnert E."/>
            <person name="Cox R.J."/>
            <person name="Crous P.W."/>
            <person name="Spatafora J.W."/>
            <person name="Lail K."/>
            <person name="Amirebrahimi M."/>
            <person name="Lipzen A."/>
            <person name="Pangilinan J."/>
            <person name="Andreopoulos W."/>
            <person name="Hayes R.D."/>
            <person name="Ng V."/>
            <person name="Grigoriev I.V."/>
            <person name="Jackson S.A."/>
            <person name="Sutton T.D.S."/>
            <person name="Dobson A.D.W."/>
            <person name="Rama T."/>
        </authorList>
    </citation>
    <scope>NUCLEOTIDE SEQUENCE</scope>
    <source>
        <strain evidence="8">TS7</strain>
    </source>
</reference>
<name>A0A9P7ZS64_9HYPO</name>
<dbReference type="AlphaFoldDB" id="A0A9P7ZS64"/>
<evidence type="ECO:0000256" key="5">
    <source>
        <dbReference type="SAM" id="MobiDB-lite"/>
    </source>
</evidence>
<dbReference type="Proteomes" id="UP000887229">
    <property type="component" value="Unassembled WGS sequence"/>
</dbReference>
<dbReference type="Pfam" id="PF22600">
    <property type="entry name" value="MTPAP-like_central"/>
    <property type="match status" value="1"/>
</dbReference>
<dbReference type="Gene3D" id="1.10.1410.10">
    <property type="match status" value="1"/>
</dbReference>
<dbReference type="GO" id="GO:1990817">
    <property type="term" value="F:poly(A) RNA polymerase activity"/>
    <property type="evidence" value="ECO:0007669"/>
    <property type="project" value="UniProtKB-EC"/>
</dbReference>
<dbReference type="InterPro" id="IPR043519">
    <property type="entry name" value="NT_sf"/>
</dbReference>
<feature type="region of interest" description="Disordered" evidence="5">
    <location>
        <begin position="1"/>
        <end position="210"/>
    </location>
</feature>
<dbReference type="InterPro" id="IPR054708">
    <property type="entry name" value="MTPAP-like_central"/>
</dbReference>
<dbReference type="InterPro" id="IPR045862">
    <property type="entry name" value="Trf4-like"/>
</dbReference>
<dbReference type="Gene3D" id="3.30.460.10">
    <property type="entry name" value="Beta Polymerase, domain 2"/>
    <property type="match status" value="1"/>
</dbReference>
<feature type="compositionally biased region" description="Acidic residues" evidence="5">
    <location>
        <begin position="241"/>
        <end position="267"/>
    </location>
</feature>
<dbReference type="SUPFAM" id="SSF81631">
    <property type="entry name" value="PAP/OAS1 substrate-binding domain"/>
    <property type="match status" value="1"/>
</dbReference>
<dbReference type="EC" id="2.7.7.19" evidence="2"/>
<keyword evidence="4" id="KW-0460">Magnesium</keyword>
<sequence>MGRGRRDRRGDDRPRRQSPPRRPRSPPRRDDRGYRPNGGGESYRPGRDRSPRQNGYSNRAGPGDSFRPPQGDFTFRSGNNGPSFPPTGPTHDRSGRGGRKDRGRGGRGRGRGGRWQPVHPSERALLSSSMNNLPSEPLHNPEAAAKFRDVDAMSDDDEEAMDISDQSEDENESDGPAKKRVRTEAVETNGNAAPKWSNPDPYTALPCPDDTLQKKRDVVALIRKARIEEKAVDTAPKEAEDFIAFETTDEEEEGEREEDEEDEEEEEQKAPPNAPKGPQSSLPPKPPQPAPPREPPPPLPAAPPPPALPDQRDSSGPLGSRKRTANDVIKVPDYGQLKKPNMKKVNGAVLPMWEVKPGEPSAPWATVDHSATSNVAFRLHKEVMDFYNFVRPRQFEQRIRDELVKNLQKCMVRDGRNFSDAKIHAFGSFMSGLYLPTADMDLVVCSSSFQRGGPPRYLSARSWLYKFQKLLVSQKVADPDSIEVIAHARIPLVKFVDKATALKVDVSFENLGGVEAIDTFLRWKASYPAMPILVTVIKHFLLMRGLNEPVNGGIGGFSVICLVVSMLQLMPQVQSRNLVPEHHLGEMLLEFLDLYGRQFNYEHNAISLTGRIGYMPKLLTTGIVQSDVRGFTYKNRERLSIIDPNNDSNDISGGSSNVPAIMSRFEDAFLTLRDRMKEVASKNTKGGILDTIMAGDYSSFESQRNYLRHVHEKQFGPCAD</sequence>
<feature type="compositionally biased region" description="Acidic residues" evidence="5">
    <location>
        <begin position="152"/>
        <end position="173"/>
    </location>
</feature>
<dbReference type="GO" id="GO:0046872">
    <property type="term" value="F:metal ion binding"/>
    <property type="evidence" value="ECO:0007669"/>
    <property type="project" value="UniProtKB-KW"/>
</dbReference>
<gene>
    <name evidence="8" type="ORF">F5Z01DRAFT_748456</name>
</gene>
<dbReference type="SUPFAM" id="SSF81301">
    <property type="entry name" value="Nucleotidyltransferase"/>
    <property type="match status" value="1"/>
</dbReference>
<dbReference type="GO" id="GO:0003729">
    <property type="term" value="F:mRNA binding"/>
    <property type="evidence" value="ECO:0007669"/>
    <property type="project" value="TreeGrafter"/>
</dbReference>
<feature type="domain" description="PAP-associated" evidence="6">
    <location>
        <begin position="583"/>
        <end position="649"/>
    </location>
</feature>
<dbReference type="RefSeq" id="XP_046120791.1">
    <property type="nucleotide sequence ID" value="XM_046266989.1"/>
</dbReference>
<feature type="compositionally biased region" description="Basic and acidic residues" evidence="5">
    <location>
        <begin position="229"/>
        <end position="240"/>
    </location>
</feature>
<feature type="compositionally biased region" description="Basic and acidic residues" evidence="5">
    <location>
        <begin position="90"/>
        <end position="104"/>
    </location>
</feature>
<dbReference type="GeneID" id="70297892"/>
<keyword evidence="9" id="KW-1185">Reference proteome</keyword>
<dbReference type="InterPro" id="IPR002058">
    <property type="entry name" value="PAP_assoc"/>
</dbReference>
<evidence type="ECO:0000256" key="2">
    <source>
        <dbReference type="ARBA" id="ARBA00012388"/>
    </source>
</evidence>
<evidence type="ECO:0000259" key="6">
    <source>
        <dbReference type="Pfam" id="PF03828"/>
    </source>
</evidence>
<dbReference type="GO" id="GO:0031123">
    <property type="term" value="P:RNA 3'-end processing"/>
    <property type="evidence" value="ECO:0007669"/>
    <property type="project" value="TreeGrafter"/>
</dbReference>
<evidence type="ECO:0000313" key="9">
    <source>
        <dbReference type="Proteomes" id="UP000887229"/>
    </source>
</evidence>
<feature type="compositionally biased region" description="Pro residues" evidence="5">
    <location>
        <begin position="281"/>
        <end position="308"/>
    </location>
</feature>
<protein>
    <recommendedName>
        <fullName evidence="2">polynucleotide adenylyltransferase</fullName>
        <ecNumber evidence="2">2.7.7.19</ecNumber>
    </recommendedName>
</protein>
<dbReference type="GO" id="GO:0005730">
    <property type="term" value="C:nucleolus"/>
    <property type="evidence" value="ECO:0007669"/>
    <property type="project" value="TreeGrafter"/>
</dbReference>
<feature type="domain" description="Poly(A) RNA polymerase mitochondrial-like central palm" evidence="7">
    <location>
        <begin position="379"/>
        <end position="515"/>
    </location>
</feature>
<proteinExistence type="inferred from homology"/>
<feature type="region of interest" description="Disordered" evidence="5">
    <location>
        <begin position="229"/>
        <end position="334"/>
    </location>
</feature>
<dbReference type="GO" id="GO:0043634">
    <property type="term" value="P:polyadenylation-dependent ncRNA catabolic process"/>
    <property type="evidence" value="ECO:0007669"/>
    <property type="project" value="TreeGrafter"/>
</dbReference>
<dbReference type="Pfam" id="PF03828">
    <property type="entry name" value="PAP_assoc"/>
    <property type="match status" value="1"/>
</dbReference>
<organism evidence="8 9">
    <name type="scientific">Emericellopsis atlantica</name>
    <dbReference type="NCBI Taxonomy" id="2614577"/>
    <lineage>
        <taxon>Eukaryota</taxon>
        <taxon>Fungi</taxon>
        <taxon>Dikarya</taxon>
        <taxon>Ascomycota</taxon>
        <taxon>Pezizomycotina</taxon>
        <taxon>Sordariomycetes</taxon>
        <taxon>Hypocreomycetidae</taxon>
        <taxon>Hypocreales</taxon>
        <taxon>Bionectriaceae</taxon>
        <taxon>Emericellopsis</taxon>
    </lineage>
</organism>
<keyword evidence="3" id="KW-0479">Metal-binding</keyword>
<evidence type="ECO:0000256" key="3">
    <source>
        <dbReference type="ARBA" id="ARBA00022723"/>
    </source>
</evidence>
<evidence type="ECO:0000256" key="4">
    <source>
        <dbReference type="ARBA" id="ARBA00022842"/>
    </source>
</evidence>
<evidence type="ECO:0000256" key="1">
    <source>
        <dbReference type="ARBA" id="ARBA00008593"/>
    </source>
</evidence>